<evidence type="ECO:0000259" key="3">
    <source>
        <dbReference type="Pfam" id="PF13861"/>
    </source>
</evidence>
<evidence type="ECO:0000256" key="1">
    <source>
        <dbReference type="ARBA" id="ARBA00022795"/>
    </source>
</evidence>
<protein>
    <submittedName>
        <fullName evidence="4">Flagellar basal-body rod modification protein FlgD</fullName>
    </submittedName>
</protein>
<keyword evidence="4" id="KW-0969">Cilium</keyword>
<gene>
    <name evidence="4" type="ORF">MNBD_GAMMA05-1534</name>
</gene>
<dbReference type="Pfam" id="PF13860">
    <property type="entry name" value="FlgD_ig"/>
    <property type="match status" value="1"/>
</dbReference>
<evidence type="ECO:0000259" key="2">
    <source>
        <dbReference type="Pfam" id="PF13860"/>
    </source>
</evidence>
<dbReference type="Gene3D" id="2.30.30.910">
    <property type="match status" value="1"/>
</dbReference>
<dbReference type="InterPro" id="IPR025965">
    <property type="entry name" value="FlgD/Vpr_Ig-like"/>
</dbReference>
<sequence length="229" mass="24557">MPDLTVNNDFTSINPASVNNIEPDDPNELSQGDFIELLVAQVKNQDPTKPMDPSQFMSQLTQSSMVNGINELQKSFDTLANKLSSDQSLQAANLVGRTVLLTSDQGYLSTGGSISGQLNLTDRVSEVTLKVYNTNGEQIKVLPLGNSDEGEMQFKWDGFADDGSVAEAGNYLVTAEALVNGQQQAVEVALDYRIDSININKNPDGSQAGTLLNLASGQSVSLSDVLKIK</sequence>
<keyword evidence="4" id="KW-0966">Cell projection</keyword>
<evidence type="ECO:0000313" key="4">
    <source>
        <dbReference type="EMBL" id="VAW54169.1"/>
    </source>
</evidence>
<organism evidence="4">
    <name type="scientific">hydrothermal vent metagenome</name>
    <dbReference type="NCBI Taxonomy" id="652676"/>
    <lineage>
        <taxon>unclassified sequences</taxon>
        <taxon>metagenomes</taxon>
        <taxon>ecological metagenomes</taxon>
    </lineage>
</organism>
<reference evidence="4" key="1">
    <citation type="submission" date="2018-06" db="EMBL/GenBank/DDBJ databases">
        <authorList>
            <person name="Zhirakovskaya E."/>
        </authorList>
    </citation>
    <scope>NUCLEOTIDE SEQUENCE</scope>
</reference>
<dbReference type="EMBL" id="UOFE01000038">
    <property type="protein sequence ID" value="VAW54169.1"/>
    <property type="molecule type" value="Genomic_DNA"/>
</dbReference>
<feature type="domain" description="FlgD Tudor-like" evidence="3">
    <location>
        <begin position="86"/>
        <end position="225"/>
    </location>
</feature>
<keyword evidence="4" id="KW-0282">Flagellum</keyword>
<dbReference type="InterPro" id="IPR005648">
    <property type="entry name" value="FlgD"/>
</dbReference>
<name>A0A3B0WY77_9ZZZZ</name>
<keyword evidence="1" id="KW-1005">Bacterial flagellum biogenesis</keyword>
<dbReference type="GO" id="GO:0044781">
    <property type="term" value="P:bacterial-type flagellum organization"/>
    <property type="evidence" value="ECO:0007669"/>
    <property type="project" value="UniProtKB-KW"/>
</dbReference>
<dbReference type="AlphaFoldDB" id="A0A3B0WY77"/>
<dbReference type="Gene3D" id="2.60.40.4070">
    <property type="match status" value="1"/>
</dbReference>
<dbReference type="Pfam" id="PF03963">
    <property type="entry name" value="FlgD"/>
    <property type="match status" value="1"/>
</dbReference>
<accession>A0A3B0WY77</accession>
<dbReference type="InterPro" id="IPR025963">
    <property type="entry name" value="FLgD_Tudor"/>
</dbReference>
<proteinExistence type="predicted"/>
<dbReference type="Pfam" id="PF13861">
    <property type="entry name" value="FLgD_tudor"/>
    <property type="match status" value="1"/>
</dbReference>
<feature type="domain" description="FlgD/Vpr Ig-like" evidence="2">
    <location>
        <begin position="110"/>
        <end position="177"/>
    </location>
</feature>